<accession>A0ABT1HFM7</accession>
<organism evidence="2 3">
    <name type="scientific">Williamsia maris</name>
    <dbReference type="NCBI Taxonomy" id="72806"/>
    <lineage>
        <taxon>Bacteria</taxon>
        <taxon>Bacillati</taxon>
        <taxon>Actinomycetota</taxon>
        <taxon>Actinomycetes</taxon>
        <taxon>Mycobacteriales</taxon>
        <taxon>Nocardiaceae</taxon>
        <taxon>Williamsia</taxon>
    </lineage>
</organism>
<dbReference type="Gene3D" id="3.40.50.1820">
    <property type="entry name" value="alpha/beta hydrolase"/>
    <property type="match status" value="1"/>
</dbReference>
<dbReference type="Proteomes" id="UP001206895">
    <property type="component" value="Unassembled WGS sequence"/>
</dbReference>
<dbReference type="Pfam" id="PF00756">
    <property type="entry name" value="Esterase"/>
    <property type="match status" value="1"/>
</dbReference>
<dbReference type="GO" id="GO:0016787">
    <property type="term" value="F:hydrolase activity"/>
    <property type="evidence" value="ECO:0007669"/>
    <property type="project" value="UniProtKB-KW"/>
</dbReference>
<reference evidence="2 3" key="1">
    <citation type="submission" date="2022-06" db="EMBL/GenBank/DDBJ databases">
        <title>Genomic Encyclopedia of Archaeal and Bacterial Type Strains, Phase II (KMG-II): from individual species to whole genera.</title>
        <authorList>
            <person name="Goeker M."/>
        </authorList>
    </citation>
    <scope>NUCLEOTIDE SEQUENCE [LARGE SCALE GENOMIC DNA]</scope>
    <source>
        <strain evidence="2 3">DSM 44693</strain>
    </source>
</reference>
<keyword evidence="2" id="KW-0378">Hydrolase</keyword>
<dbReference type="PANTHER" id="PTHR48098">
    <property type="entry name" value="ENTEROCHELIN ESTERASE-RELATED"/>
    <property type="match status" value="1"/>
</dbReference>
<sequence>MRRKLIAAVVTSFVLVGGSVGVTATSSAAPEKPSVAAPAAPAKILRTVMLTSQHARLTIYSPAMRKNVVVDVLVPRDRKAPRPTLYMLDGIDAGFQSGYRDSAWTTQTDIVDFMADKNVNVVLPIGGTASYYTDWQRTDPVLGVNKWDTFLATELPPLIDKTFEGNGVNAVEGVSMGASGAMSLAVRHPGLFRGVVALSGCLDLVDPAAAQATQASILTRFGNPDNMWGAAGSAAWRQHDPTTNISALKGTEIYVAVGNGKADPRLGKVGQASAIGGVLETGALMCTKGFSAAARKADVDVTYNYRSGLHAWGYWAQDLHRSWPTVVKALGLPAVDPADYR</sequence>
<dbReference type="InterPro" id="IPR050583">
    <property type="entry name" value="Mycobacterial_A85_antigen"/>
</dbReference>
<dbReference type="InterPro" id="IPR000801">
    <property type="entry name" value="Esterase-like"/>
</dbReference>
<dbReference type="RefSeq" id="WP_253662023.1">
    <property type="nucleotide sequence ID" value="NZ_BAAAJQ010000001.1"/>
</dbReference>
<dbReference type="PANTHER" id="PTHR48098:SF1">
    <property type="entry name" value="DIACYLGLYCEROL ACYLTRANSFERASE_MYCOLYLTRANSFERASE AG85A"/>
    <property type="match status" value="1"/>
</dbReference>
<proteinExistence type="predicted"/>
<keyword evidence="1" id="KW-0732">Signal</keyword>
<dbReference type="SUPFAM" id="SSF53474">
    <property type="entry name" value="alpha/beta-Hydrolases"/>
    <property type="match status" value="1"/>
</dbReference>
<evidence type="ECO:0000256" key="1">
    <source>
        <dbReference type="SAM" id="SignalP"/>
    </source>
</evidence>
<feature type="signal peptide" evidence="1">
    <location>
        <begin position="1"/>
        <end position="28"/>
    </location>
</feature>
<evidence type="ECO:0000313" key="2">
    <source>
        <dbReference type="EMBL" id="MCP2177036.1"/>
    </source>
</evidence>
<protein>
    <submittedName>
        <fullName evidence="2">S-formylglutathione hydrolase FrmB</fullName>
    </submittedName>
</protein>
<keyword evidence="3" id="KW-1185">Reference proteome</keyword>
<comment type="caution">
    <text evidence="2">The sequence shown here is derived from an EMBL/GenBank/DDBJ whole genome shotgun (WGS) entry which is preliminary data.</text>
</comment>
<evidence type="ECO:0000313" key="3">
    <source>
        <dbReference type="Proteomes" id="UP001206895"/>
    </source>
</evidence>
<dbReference type="InterPro" id="IPR029058">
    <property type="entry name" value="AB_hydrolase_fold"/>
</dbReference>
<gene>
    <name evidence="2" type="ORF">LX13_002864</name>
</gene>
<dbReference type="EMBL" id="JAMTCJ010000003">
    <property type="protein sequence ID" value="MCP2177036.1"/>
    <property type="molecule type" value="Genomic_DNA"/>
</dbReference>
<name>A0ABT1HFM7_9NOCA</name>
<feature type="chain" id="PRO_5046154309" evidence="1">
    <location>
        <begin position="29"/>
        <end position="341"/>
    </location>
</feature>